<dbReference type="NCBIfam" id="TIGR00163">
    <property type="entry name" value="PS_decarb"/>
    <property type="match status" value="1"/>
</dbReference>
<keyword evidence="13" id="KW-0812">Transmembrane</keyword>
<evidence type="ECO:0000256" key="10">
    <source>
        <dbReference type="ARBA" id="ARBA00023264"/>
    </source>
</evidence>
<keyword evidence="5 12" id="KW-0443">Lipid metabolism</keyword>
<feature type="site" description="Cleavage (non-hydrolytic); by autocatalysis" evidence="12">
    <location>
        <begin position="250"/>
        <end position="251"/>
    </location>
</feature>
<dbReference type="InterPro" id="IPR003817">
    <property type="entry name" value="PS_Dcarbxylase"/>
</dbReference>
<evidence type="ECO:0000256" key="6">
    <source>
        <dbReference type="ARBA" id="ARBA00023136"/>
    </source>
</evidence>
<dbReference type="GO" id="GO:0006646">
    <property type="term" value="P:phosphatidylethanolamine biosynthetic process"/>
    <property type="evidence" value="ECO:0007669"/>
    <property type="project" value="UniProtKB-UniRule"/>
</dbReference>
<evidence type="ECO:0000313" key="14">
    <source>
        <dbReference type="EMBL" id="SHF31975.1"/>
    </source>
</evidence>
<keyword evidence="6 12" id="KW-0472">Membrane</keyword>
<evidence type="ECO:0000256" key="12">
    <source>
        <dbReference type="HAMAP-Rule" id="MF_00662"/>
    </source>
</evidence>
<keyword evidence="8 12" id="KW-0594">Phospholipid biosynthesis</keyword>
<feature type="active site" description="Charge relay system; for autoendoproteolytic cleavage activity" evidence="12">
    <location>
        <position position="144"/>
    </location>
</feature>
<evidence type="ECO:0000256" key="7">
    <source>
        <dbReference type="ARBA" id="ARBA00023145"/>
    </source>
</evidence>
<comment type="subcellular location">
    <subcellularLocation>
        <location evidence="12">Cell membrane</location>
        <topology evidence="12">Peripheral membrane protein</topology>
    </subcellularLocation>
</comment>
<accession>A0A1M5AP77</accession>
<comment type="function">
    <text evidence="12">Catalyzes the formation of phosphatidylethanolamine (PtdEtn) from phosphatidylserine (PtdSer).</text>
</comment>
<evidence type="ECO:0000256" key="13">
    <source>
        <dbReference type="SAM" id="Phobius"/>
    </source>
</evidence>
<evidence type="ECO:0000256" key="8">
    <source>
        <dbReference type="ARBA" id="ARBA00023209"/>
    </source>
</evidence>
<feature type="chain" id="PRO_5023567936" description="Phosphatidylserine decarboxylase alpha chain" evidence="12">
    <location>
        <begin position="251"/>
        <end position="291"/>
    </location>
</feature>
<dbReference type="EC" id="4.1.1.65" evidence="12"/>
<dbReference type="PANTHER" id="PTHR10067">
    <property type="entry name" value="PHOSPHATIDYLSERINE DECARBOXYLASE"/>
    <property type="match status" value="1"/>
</dbReference>
<dbReference type="Proteomes" id="UP000184327">
    <property type="component" value="Unassembled WGS sequence"/>
</dbReference>
<dbReference type="RefSeq" id="WP_073356287.1">
    <property type="nucleotide sequence ID" value="NZ_FQUZ01000018.1"/>
</dbReference>
<comment type="cofactor">
    <cofactor evidence="12">
        <name>pyruvate</name>
        <dbReference type="ChEBI" id="CHEBI:15361"/>
    </cofactor>
    <text evidence="12">Binds 1 pyruvoyl group covalently per subunit.</text>
</comment>
<dbReference type="Pfam" id="PF02666">
    <property type="entry name" value="PS_Dcarbxylase"/>
    <property type="match status" value="1"/>
</dbReference>
<dbReference type="OrthoDB" id="9802030at2"/>
<dbReference type="InterPro" id="IPR033178">
    <property type="entry name" value="PSD_type1_pro"/>
</dbReference>
<organism evidence="14 15">
    <name type="scientific">Lampropedia hyalina DSM 16112</name>
    <dbReference type="NCBI Taxonomy" id="1122156"/>
    <lineage>
        <taxon>Bacteria</taxon>
        <taxon>Pseudomonadati</taxon>
        <taxon>Pseudomonadota</taxon>
        <taxon>Betaproteobacteria</taxon>
        <taxon>Burkholderiales</taxon>
        <taxon>Comamonadaceae</taxon>
        <taxon>Lampropedia</taxon>
    </lineage>
</organism>
<feature type="active site" description="Charge relay system; for autoendoproteolytic cleavage activity" evidence="12">
    <location>
        <position position="88"/>
    </location>
</feature>
<feature type="transmembrane region" description="Helical" evidence="13">
    <location>
        <begin position="193"/>
        <end position="214"/>
    </location>
</feature>
<proteinExistence type="inferred from homology"/>
<keyword evidence="2 12" id="KW-1003">Cell membrane</keyword>
<feature type="modified residue" description="Pyruvic acid (Ser); by autocatalysis" evidence="12">
    <location>
        <position position="251"/>
    </location>
</feature>
<keyword evidence="9 12" id="KW-0456">Lyase</keyword>
<dbReference type="STRING" id="1122156.SAMN02745117_01721"/>
<reference evidence="14 15" key="1">
    <citation type="submission" date="2016-11" db="EMBL/GenBank/DDBJ databases">
        <authorList>
            <person name="Jaros S."/>
            <person name="Januszkiewicz K."/>
            <person name="Wedrychowicz H."/>
        </authorList>
    </citation>
    <scope>NUCLEOTIDE SEQUENCE [LARGE SCALE GENOMIC DNA]</scope>
    <source>
        <strain evidence="14 15">DSM 16112</strain>
    </source>
</reference>
<evidence type="ECO:0000256" key="5">
    <source>
        <dbReference type="ARBA" id="ARBA00023098"/>
    </source>
</evidence>
<keyword evidence="10 12" id="KW-1208">Phospholipid metabolism</keyword>
<dbReference type="AlphaFoldDB" id="A0A1M5AP77"/>
<feature type="chain" id="PRO_5023567937" description="Phosphatidylserine decarboxylase beta chain" evidence="12">
    <location>
        <begin position="1"/>
        <end position="250"/>
    </location>
</feature>
<keyword evidence="11 12" id="KW-0670">Pyruvate</keyword>
<evidence type="ECO:0000256" key="11">
    <source>
        <dbReference type="ARBA" id="ARBA00023317"/>
    </source>
</evidence>
<evidence type="ECO:0000256" key="3">
    <source>
        <dbReference type="ARBA" id="ARBA00022516"/>
    </source>
</evidence>
<protein>
    <recommendedName>
        <fullName evidence="12">Phosphatidylserine decarboxylase proenzyme</fullName>
        <ecNumber evidence="12">4.1.1.65</ecNumber>
    </recommendedName>
    <component>
        <recommendedName>
            <fullName evidence="12">Phosphatidylserine decarboxylase alpha chain</fullName>
        </recommendedName>
    </component>
    <component>
        <recommendedName>
            <fullName evidence="12">Phosphatidylserine decarboxylase beta chain</fullName>
        </recommendedName>
    </component>
</protein>
<comment type="similarity">
    <text evidence="12">Belongs to the phosphatidylserine decarboxylase family. PSD-B subfamily. Prokaryotic type I sub-subfamily.</text>
</comment>
<keyword evidence="7 12" id="KW-0865">Zymogen</keyword>
<keyword evidence="13" id="KW-1133">Transmembrane helix</keyword>
<feature type="active site" description="Charge relay system; for autoendoproteolytic cleavage activity" evidence="12">
    <location>
        <position position="251"/>
    </location>
</feature>
<evidence type="ECO:0000256" key="1">
    <source>
        <dbReference type="ARBA" id="ARBA00005189"/>
    </source>
</evidence>
<feature type="active site" description="Schiff-base intermediate with substrate; via pyruvic acid; for decarboxylase activity" evidence="12">
    <location>
        <position position="251"/>
    </location>
</feature>
<comment type="PTM">
    <text evidence="12">Is synthesized initially as an inactive proenzyme. Formation of the active enzyme involves a self-maturation process in which the active site pyruvoyl group is generated from an internal serine residue via an autocatalytic post-translational modification. Two non-identical subunits are generated from the proenzyme in this reaction, and the pyruvate is formed at the N-terminus of the alpha chain, which is derived from the carboxyl end of the proenzyme. The autoendoproteolytic cleavage occurs by a canonical serine protease mechanism, in which the side chain hydroxyl group of the serine supplies its oxygen atom to form the C-terminus of the beta chain, while the remainder of the serine residue undergoes an oxidative deamination to produce ammonia and the pyruvoyl prosthetic group on the alpha chain. During this reaction, the Ser that is part of the protease active site of the proenzyme becomes the pyruvoyl prosthetic group, which constitutes an essential element of the active site of the mature decarboxylase.</text>
</comment>
<dbReference type="PANTHER" id="PTHR10067:SF6">
    <property type="entry name" value="PHOSPHATIDYLSERINE DECARBOXYLASE PROENZYME, MITOCHONDRIAL"/>
    <property type="match status" value="1"/>
</dbReference>
<evidence type="ECO:0000256" key="4">
    <source>
        <dbReference type="ARBA" id="ARBA00022793"/>
    </source>
</evidence>
<dbReference type="EMBL" id="FQUZ01000018">
    <property type="protein sequence ID" value="SHF31975.1"/>
    <property type="molecule type" value="Genomic_DNA"/>
</dbReference>
<dbReference type="GO" id="GO:0005886">
    <property type="term" value="C:plasma membrane"/>
    <property type="evidence" value="ECO:0007669"/>
    <property type="project" value="UniProtKB-SubCell"/>
</dbReference>
<name>A0A1M5AP77_9BURK</name>
<evidence type="ECO:0000313" key="15">
    <source>
        <dbReference type="Proteomes" id="UP000184327"/>
    </source>
</evidence>
<evidence type="ECO:0000256" key="9">
    <source>
        <dbReference type="ARBA" id="ARBA00023239"/>
    </source>
</evidence>
<comment type="catalytic activity">
    <reaction evidence="12">
        <text>a 1,2-diacyl-sn-glycero-3-phospho-L-serine + H(+) = a 1,2-diacyl-sn-glycero-3-phosphoethanolamine + CO2</text>
        <dbReference type="Rhea" id="RHEA:20828"/>
        <dbReference type="ChEBI" id="CHEBI:15378"/>
        <dbReference type="ChEBI" id="CHEBI:16526"/>
        <dbReference type="ChEBI" id="CHEBI:57262"/>
        <dbReference type="ChEBI" id="CHEBI:64612"/>
        <dbReference type="EC" id="4.1.1.65"/>
    </reaction>
</comment>
<keyword evidence="4 12" id="KW-0210">Decarboxylase</keyword>
<dbReference type="InterPro" id="IPR033177">
    <property type="entry name" value="PSD-B"/>
</dbReference>
<dbReference type="UniPathway" id="UPA00558">
    <property type="reaction ID" value="UER00616"/>
</dbReference>
<comment type="pathway">
    <text evidence="12">Phospholipid metabolism; phosphatidylethanolamine biosynthesis; phosphatidylethanolamine from CDP-diacylglycerol: step 2/2.</text>
</comment>
<dbReference type="GO" id="GO:0004609">
    <property type="term" value="F:phosphatidylserine decarboxylase activity"/>
    <property type="evidence" value="ECO:0007669"/>
    <property type="project" value="UniProtKB-UniRule"/>
</dbReference>
<sequence length="291" mass="32456">MNDRLFILLQHLAPKEWLTHAAGRLASTDRPWVAQRFIRWFIQRYQVDMSEALHSDPAHYRDFNAFFTRELRPGVRPLSDAHWLCPVDGRVSQLGGIQQGQLIQAKGRSYSLSALLASPEQAEGFAQGHFATLYLSPRDYHRIHMPCDGRLLSMHHIPGDLFSVNPVTAEGVEGLFARNERLVCWFEGPFGRFAMVLVGATIVGSIATVWSGVVTPPRHSRTVRNWDYTCPNTAPICLAKGAEMGRFQLGSTVIMVMPGHAPLQFNPAWQAGQAIRMGEDMAQMPAAAVQP</sequence>
<dbReference type="HAMAP" id="MF_00662">
    <property type="entry name" value="PS_decarb_PSD_B_type1"/>
    <property type="match status" value="1"/>
</dbReference>
<comment type="pathway">
    <text evidence="1">Lipid metabolism.</text>
</comment>
<evidence type="ECO:0000256" key="2">
    <source>
        <dbReference type="ARBA" id="ARBA00022475"/>
    </source>
</evidence>
<gene>
    <name evidence="12" type="primary">psd</name>
    <name evidence="14" type="ORF">SAMN02745117_01721</name>
</gene>
<keyword evidence="15" id="KW-1185">Reference proteome</keyword>
<comment type="subunit">
    <text evidence="12">Heterodimer of a large membrane-associated beta subunit and a small pyruvoyl-containing alpha subunit.</text>
</comment>
<keyword evidence="3 12" id="KW-0444">Lipid biosynthesis</keyword>